<name>A0A0E9X9W8_ANGAN</name>
<evidence type="ECO:0000313" key="1">
    <source>
        <dbReference type="EMBL" id="JAH99226.1"/>
    </source>
</evidence>
<reference evidence="1" key="1">
    <citation type="submission" date="2014-11" db="EMBL/GenBank/DDBJ databases">
        <authorList>
            <person name="Amaro Gonzalez C."/>
        </authorList>
    </citation>
    <scope>NUCLEOTIDE SEQUENCE</scope>
</reference>
<proteinExistence type="predicted"/>
<organism evidence="1">
    <name type="scientific">Anguilla anguilla</name>
    <name type="common">European freshwater eel</name>
    <name type="synonym">Muraena anguilla</name>
    <dbReference type="NCBI Taxonomy" id="7936"/>
    <lineage>
        <taxon>Eukaryota</taxon>
        <taxon>Metazoa</taxon>
        <taxon>Chordata</taxon>
        <taxon>Craniata</taxon>
        <taxon>Vertebrata</taxon>
        <taxon>Euteleostomi</taxon>
        <taxon>Actinopterygii</taxon>
        <taxon>Neopterygii</taxon>
        <taxon>Teleostei</taxon>
        <taxon>Anguilliformes</taxon>
        <taxon>Anguillidae</taxon>
        <taxon>Anguilla</taxon>
    </lineage>
</organism>
<reference evidence="1" key="2">
    <citation type="journal article" date="2015" name="Fish Shellfish Immunol.">
        <title>Early steps in the European eel (Anguilla anguilla)-Vibrio vulnificus interaction in the gills: Role of the RtxA13 toxin.</title>
        <authorList>
            <person name="Callol A."/>
            <person name="Pajuelo D."/>
            <person name="Ebbesson L."/>
            <person name="Teles M."/>
            <person name="MacKenzie S."/>
            <person name="Amaro C."/>
        </authorList>
    </citation>
    <scope>NUCLEOTIDE SEQUENCE</scope>
</reference>
<accession>A0A0E9X9W8</accession>
<dbReference type="EMBL" id="GBXM01009351">
    <property type="protein sequence ID" value="JAH99226.1"/>
    <property type="molecule type" value="Transcribed_RNA"/>
</dbReference>
<sequence length="48" mass="5663">MKFVVTQPWPLLIKRKYKGYTVQELRPTPITVYNPTFAARLPERIEAT</sequence>
<dbReference type="AlphaFoldDB" id="A0A0E9X9W8"/>
<protein>
    <submittedName>
        <fullName evidence="1">Uncharacterized protein</fullName>
    </submittedName>
</protein>